<dbReference type="InterPro" id="IPR015946">
    <property type="entry name" value="KH_dom-like_a/b"/>
</dbReference>
<name>A0ABW0U351_9BACI</name>
<dbReference type="EMBL" id="JBHSPF010000015">
    <property type="protein sequence ID" value="MFC5627823.1"/>
    <property type="molecule type" value="Genomic_DNA"/>
</dbReference>
<sequence length="101" mass="11070">MKNMKVLVRTETDGMTTFAKAGKHELIIDEGSQLGGNDKGANPMQTVLSALAGCENVTAHVIAKEMEFDLHDISFRITGEFNPKGFMGDPNVKPYFESIHV</sequence>
<dbReference type="SUPFAM" id="SSF82784">
    <property type="entry name" value="OsmC-like"/>
    <property type="match status" value="1"/>
</dbReference>
<proteinExistence type="predicted"/>
<reference evidence="2" key="1">
    <citation type="journal article" date="2019" name="Int. J. Syst. Evol. Microbiol.">
        <title>The Global Catalogue of Microorganisms (GCM) 10K type strain sequencing project: providing services to taxonomists for standard genome sequencing and annotation.</title>
        <authorList>
            <consortium name="The Broad Institute Genomics Platform"/>
            <consortium name="The Broad Institute Genome Sequencing Center for Infectious Disease"/>
            <person name="Wu L."/>
            <person name="Ma J."/>
        </authorList>
    </citation>
    <scope>NUCLEOTIDE SEQUENCE [LARGE SCALE GENOMIC DNA]</scope>
    <source>
        <strain evidence="2">CGMCC 1.15790</strain>
    </source>
</reference>
<organism evidence="1 2">
    <name type="scientific">Aliibacillus thermotolerans</name>
    <dbReference type="NCBI Taxonomy" id="1834418"/>
    <lineage>
        <taxon>Bacteria</taxon>
        <taxon>Bacillati</taxon>
        <taxon>Bacillota</taxon>
        <taxon>Bacilli</taxon>
        <taxon>Bacillales</taxon>
        <taxon>Bacillaceae</taxon>
        <taxon>Aliibacillus</taxon>
    </lineage>
</organism>
<comment type="caution">
    <text evidence="1">The sequence shown here is derived from an EMBL/GenBank/DDBJ whole genome shotgun (WGS) entry which is preliminary data.</text>
</comment>
<keyword evidence="1" id="KW-0575">Peroxidase</keyword>
<accession>A0ABW0U351</accession>
<keyword evidence="1" id="KW-0560">Oxidoreductase</keyword>
<dbReference type="Gene3D" id="3.30.300.20">
    <property type="match status" value="1"/>
</dbReference>
<keyword evidence="2" id="KW-1185">Reference proteome</keyword>
<gene>
    <name evidence="1" type="ORF">ACFPTR_02805</name>
</gene>
<protein>
    <submittedName>
        <fullName evidence="1">OsmC family protein</fullName>
        <ecNumber evidence="1">1.11.1.-</ecNumber>
    </submittedName>
</protein>
<dbReference type="InterPro" id="IPR003718">
    <property type="entry name" value="OsmC/Ohr_fam"/>
</dbReference>
<dbReference type="Pfam" id="PF02566">
    <property type="entry name" value="OsmC"/>
    <property type="match status" value="1"/>
</dbReference>
<dbReference type="PANTHER" id="PTHR35368">
    <property type="entry name" value="HYDROPEROXIDE REDUCTASE"/>
    <property type="match status" value="1"/>
</dbReference>
<dbReference type="Proteomes" id="UP001596143">
    <property type="component" value="Unassembled WGS sequence"/>
</dbReference>
<dbReference type="GO" id="GO:0004601">
    <property type="term" value="F:peroxidase activity"/>
    <property type="evidence" value="ECO:0007669"/>
    <property type="project" value="UniProtKB-KW"/>
</dbReference>
<evidence type="ECO:0000313" key="1">
    <source>
        <dbReference type="EMBL" id="MFC5627823.1"/>
    </source>
</evidence>
<evidence type="ECO:0000313" key="2">
    <source>
        <dbReference type="Proteomes" id="UP001596143"/>
    </source>
</evidence>
<dbReference type="InterPro" id="IPR036102">
    <property type="entry name" value="OsmC/Ohrsf"/>
</dbReference>
<dbReference type="InterPro" id="IPR052924">
    <property type="entry name" value="OsmC/Ohr_hydroprdx_reductase"/>
</dbReference>
<dbReference type="RefSeq" id="WP_333723865.1">
    <property type="nucleotide sequence ID" value="NZ_JBHSPF010000015.1"/>
</dbReference>
<dbReference type="PANTHER" id="PTHR35368:SF1">
    <property type="entry name" value="HYDROPEROXIDE REDUCTASE"/>
    <property type="match status" value="1"/>
</dbReference>
<dbReference type="EC" id="1.11.1.-" evidence="1"/>